<comment type="caution">
    <text evidence="1">The sequence shown here is derived from an EMBL/GenBank/DDBJ whole genome shotgun (WGS) entry which is preliminary data.</text>
</comment>
<dbReference type="EMBL" id="JAAOYO010000003">
    <property type="protein sequence ID" value="NII41417.1"/>
    <property type="molecule type" value="Genomic_DNA"/>
</dbReference>
<evidence type="ECO:0000313" key="1">
    <source>
        <dbReference type="EMBL" id="NII41417.1"/>
    </source>
</evidence>
<dbReference type="Proteomes" id="UP001318300">
    <property type="component" value="Unassembled WGS sequence"/>
</dbReference>
<organism evidence="1 2">
    <name type="scientific">Curtobacterium salicis</name>
    <dbReference type="NCBI Taxonomy" id="1779862"/>
    <lineage>
        <taxon>Bacteria</taxon>
        <taxon>Bacillati</taxon>
        <taxon>Actinomycetota</taxon>
        <taxon>Actinomycetes</taxon>
        <taxon>Micrococcales</taxon>
        <taxon>Microbacteriaceae</taxon>
        <taxon>Curtobacterium</taxon>
    </lineage>
</organism>
<evidence type="ECO:0000313" key="2">
    <source>
        <dbReference type="Proteomes" id="UP001318300"/>
    </source>
</evidence>
<sequence length="35" mass="4141">MEIGILDEVERQGVRMFRATDVVRVTTRPVRRTPR</sequence>
<gene>
    <name evidence="1" type="ORF">E9228_002064</name>
</gene>
<accession>A0ABX0T7E6</accession>
<protein>
    <submittedName>
        <fullName evidence="1">Uncharacterized protein</fullName>
    </submittedName>
</protein>
<keyword evidence="2" id="KW-1185">Reference proteome</keyword>
<reference evidence="1 2" key="1">
    <citation type="submission" date="2020-03" db="EMBL/GenBank/DDBJ databases">
        <title>Above-ground endophytic microbial communities from plants in different locations in the United States.</title>
        <authorList>
            <person name="Frank C."/>
        </authorList>
    </citation>
    <scope>NUCLEOTIDE SEQUENCE [LARGE SCALE GENOMIC DNA]</scope>
    <source>
        <strain evidence="1 2">WW7</strain>
    </source>
</reference>
<proteinExistence type="predicted"/>
<name>A0ABX0T7E6_9MICO</name>